<feature type="non-terminal residue" evidence="1">
    <location>
        <position position="184"/>
    </location>
</feature>
<name>A0A382XKK9_9ZZZZ</name>
<organism evidence="1">
    <name type="scientific">marine metagenome</name>
    <dbReference type="NCBI Taxonomy" id="408172"/>
    <lineage>
        <taxon>unclassified sequences</taxon>
        <taxon>metagenomes</taxon>
        <taxon>ecological metagenomes</taxon>
    </lineage>
</organism>
<reference evidence="1" key="1">
    <citation type="submission" date="2018-05" db="EMBL/GenBank/DDBJ databases">
        <authorList>
            <person name="Lanie J.A."/>
            <person name="Ng W.-L."/>
            <person name="Kazmierczak K.M."/>
            <person name="Andrzejewski T.M."/>
            <person name="Davidsen T.M."/>
            <person name="Wayne K.J."/>
            <person name="Tettelin H."/>
            <person name="Glass J.I."/>
            <person name="Rusch D."/>
            <person name="Podicherti R."/>
            <person name="Tsui H.-C.T."/>
            <person name="Winkler M.E."/>
        </authorList>
    </citation>
    <scope>NUCLEOTIDE SEQUENCE</scope>
</reference>
<protein>
    <submittedName>
        <fullName evidence="1">Uncharacterized protein</fullName>
    </submittedName>
</protein>
<sequence>MNSNISNSENNIKKIKTKASSPNQIPVPDKEDSLSIIKSLSVDGVLVNLKIFSKIKKYDKLCFSGESLEIDNRYAAFVRRWLSSDDRAKSIEYINAVINRAFIIVDKTYDSERNTQNSTIDKSPFKEENSNLLQRFSIELGNTVVGLGNLKSTYKEDSLTKSKIDLIIDKIKIRIEKINKLLKI</sequence>
<proteinExistence type="predicted"/>
<accession>A0A382XKK9</accession>
<dbReference type="AlphaFoldDB" id="A0A382XKK9"/>
<evidence type="ECO:0000313" key="1">
    <source>
        <dbReference type="EMBL" id="SVD70848.1"/>
    </source>
</evidence>
<dbReference type="EMBL" id="UINC01168029">
    <property type="protein sequence ID" value="SVD70848.1"/>
    <property type="molecule type" value="Genomic_DNA"/>
</dbReference>
<gene>
    <name evidence="1" type="ORF">METZ01_LOCUS423702</name>
</gene>